<dbReference type="RefSeq" id="WP_018374000.1">
    <property type="nucleotide sequence ID" value="NZ_LT906439.1"/>
</dbReference>
<dbReference type="KEGG" id="smen:SAMEA4412692_1929"/>
<organism evidence="1 2">
    <name type="scientific">Streptococcus merionis</name>
    <dbReference type="NCBI Taxonomy" id="400065"/>
    <lineage>
        <taxon>Bacteria</taxon>
        <taxon>Bacillati</taxon>
        <taxon>Bacillota</taxon>
        <taxon>Bacilli</taxon>
        <taxon>Lactobacillales</taxon>
        <taxon>Streptococcaceae</taxon>
        <taxon>Streptococcus</taxon>
    </lineage>
</organism>
<protein>
    <submittedName>
        <fullName evidence="1">Uncharacterized protein</fullName>
    </submittedName>
</protein>
<evidence type="ECO:0000313" key="1">
    <source>
        <dbReference type="EMBL" id="SNU90614.1"/>
    </source>
</evidence>
<sequence length="55" mass="6283">MDHEGYLKGLLKKGFILYPKNDIIGTAEIPRFGEVTIKYKNGQPYQVLTTISRNL</sequence>
<name>A0A239T0Y2_9STRE</name>
<dbReference type="EMBL" id="LT906439">
    <property type="protein sequence ID" value="SNU90614.1"/>
    <property type="molecule type" value="Genomic_DNA"/>
</dbReference>
<dbReference type="STRING" id="1123308.GCA_000380085_01457"/>
<dbReference type="AlphaFoldDB" id="A0A239T0Y2"/>
<reference evidence="1 2" key="1">
    <citation type="submission" date="2017-06" db="EMBL/GenBank/DDBJ databases">
        <authorList>
            <consortium name="Pathogen Informatics"/>
        </authorList>
    </citation>
    <scope>NUCLEOTIDE SEQUENCE [LARGE SCALE GENOMIC DNA]</scope>
    <source>
        <strain evidence="1 2">NCTC13788</strain>
    </source>
</reference>
<accession>A0A239T0Y2</accession>
<gene>
    <name evidence="1" type="ORF">SAMEA4412692_01929</name>
</gene>
<dbReference type="Proteomes" id="UP000215185">
    <property type="component" value="Chromosome 1"/>
</dbReference>
<keyword evidence="2" id="KW-1185">Reference proteome</keyword>
<proteinExistence type="predicted"/>
<evidence type="ECO:0000313" key="2">
    <source>
        <dbReference type="Proteomes" id="UP000215185"/>
    </source>
</evidence>